<organism evidence="1">
    <name type="scientific">uncultured archaeal virus</name>
    <dbReference type="NCBI Taxonomy" id="1960247"/>
    <lineage>
        <taxon>Viruses</taxon>
        <taxon>environmental samples</taxon>
    </lineage>
</organism>
<evidence type="ECO:0000313" key="1">
    <source>
        <dbReference type="EMBL" id="QTW05501.1"/>
    </source>
</evidence>
<protein>
    <submittedName>
        <fullName evidence="1">Uncharacterized protein</fullName>
    </submittedName>
</protein>
<accession>A0A8B0LS60</accession>
<proteinExistence type="predicted"/>
<dbReference type="EMBL" id="MW522970">
    <property type="protein sequence ID" value="QTW05501.1"/>
    <property type="molecule type" value="Genomic_DNA"/>
</dbReference>
<name>A0A8B0LS60_9VIRU</name>
<reference evidence="1" key="1">
    <citation type="submission" date="2021-01" db="EMBL/GenBank/DDBJ databases">
        <title>Lytic archaeal viruses infect abundant primary producers in Earth s crust.</title>
        <authorList>
            <person name="Rahlff J."/>
            <person name="Turzynski V."/>
            <person name="Esser S.P."/>
            <person name="Monsees I."/>
            <person name="Bornemann T.L.V."/>
            <person name="Figueroa-Gonzalez P.A."/>
            <person name="Schulz F."/>
            <person name="Woyke T."/>
            <person name="Klingl A."/>
            <person name="Moraru C."/>
            <person name="Probst A.J."/>
        </authorList>
    </citation>
    <scope>NUCLEOTIDE SEQUENCE</scope>
</reference>
<sequence>MYKYICFENTLLKTANFKTLCEIEKSFVVGASIKFWENPSFFPYDAVISISDIGATKKYILDISYPHMFIANSEMSYFGKWSNDTFIELNHQIDIDHKLLFEILVTNDLQVQGYVLIET</sequence>